<dbReference type="CDD" id="cd01948">
    <property type="entry name" value="EAL"/>
    <property type="match status" value="1"/>
</dbReference>
<proteinExistence type="predicted"/>
<accession>A0AAW5JRL2</accession>
<keyword evidence="1" id="KW-0812">Transmembrane</keyword>
<dbReference type="SMART" id="SM00052">
    <property type="entry name" value="EAL"/>
    <property type="match status" value="1"/>
</dbReference>
<dbReference type="NCBIfam" id="TIGR00254">
    <property type="entry name" value="GGDEF"/>
    <property type="match status" value="1"/>
</dbReference>
<dbReference type="Proteomes" id="UP001204562">
    <property type="component" value="Unassembled WGS sequence"/>
</dbReference>
<protein>
    <submittedName>
        <fullName evidence="4">Bifunctional diguanylate cyclase/phosphodiesterase</fullName>
    </submittedName>
</protein>
<feature type="domain" description="EAL" evidence="2">
    <location>
        <begin position="744"/>
        <end position="991"/>
    </location>
</feature>
<feature type="domain" description="GGDEF" evidence="3">
    <location>
        <begin position="600"/>
        <end position="735"/>
    </location>
</feature>
<organism evidence="4 5">
    <name type="scientific">Intestinimonas massiliensis</name>
    <name type="common">ex Afouda et al. 2020</name>
    <dbReference type="NCBI Taxonomy" id="1673721"/>
    <lineage>
        <taxon>Bacteria</taxon>
        <taxon>Bacillati</taxon>
        <taxon>Bacillota</taxon>
        <taxon>Clostridia</taxon>
        <taxon>Eubacteriales</taxon>
        <taxon>Intestinimonas</taxon>
    </lineage>
</organism>
<sequence>MGKTSRSRSIVQKLSLFLAATLAAQCLLFTGFLLLGGTVERLDQNAMDILSEQTLNRKNYLESDMVQRWSVMEQTQAGIAAAVQSYLADNDMTYDQLAPDEPRTNALLAQLSDELIGMIRRNSTTGAFLILNGSAPLSRPKGDQEYSMAGLHLRDMDPKSTLSTNSDLLAERSSSELVRSLGLTTDINWSPTFTVGAKDDAYYRPLLAALDHPGADPADLGYWTPAHTLDNDQTQIITYSQPLLAPDGTPYGILGVELTVDYLRRQLPYTELNTDKDASYLLVVTTDSMTNATSFQSIVTSGPAAKWLFGEGSLFQFHGEPYYHSIHQALERSSRVGTPVYGSVHYLTLYNSNTPFQGQRWALIGVTDSASLFSFSHSVVRSVLLLCLILLAVSICLALLAGSIFSAPIRALAQDVRALDPNGPVELKPTHVREIDDLAHSIELLSRDVAAYSSRLSQIVELTQIPLAAFQISPDLPSAYYTSDFFPLLGQPEPERPLTSAEFLQVLEDLDRYRDEESEYGDASIYKLPAAQSSAYRWLRLQTVRSDRTLLGVLVDVTEEVVEKHRIEYERDYDLLTSLLNRRAFQARLDRMSARPDVICHGAMLMMDLDNLKYLNDTYGHDCGDEYIRCAADVLRRFTVYSGLAARISGDEFYLFFSGYDQREGLQQVIAQLRSEMAAAAIRLPDGQNYRLRASAGVAWYPEDSSSLQELVRFADFAMYEAKNASKGGLRDFDIQSYQRDSFLLYSRGELNRILDEEAVDFAFQPILCCATGAVLGYEGLMRPRSSALPSPLDLLRIARAQSKLHQIERLTWFKGMEAFHALPGKPDGCLCFLNSLASQALTMQELSQFDARYAPYLGRIVMELTESDELNDDATRLKQQRCQRFGMHIAMDDFGTGYSNDSVLLNISPDFVKVDMGIIRGIDQDKNRQTLFRNLVSLCREMRVQVIAEGVETAEELRTVVALGADYLQGYYLSRPAFQPTLVSEKALQELRAAWNSREETTLPPS</sequence>
<evidence type="ECO:0000259" key="2">
    <source>
        <dbReference type="PROSITE" id="PS50883"/>
    </source>
</evidence>
<dbReference type="Gene3D" id="3.20.20.450">
    <property type="entry name" value="EAL domain"/>
    <property type="match status" value="1"/>
</dbReference>
<dbReference type="SUPFAM" id="SSF141868">
    <property type="entry name" value="EAL domain-like"/>
    <property type="match status" value="1"/>
</dbReference>
<evidence type="ECO:0000313" key="5">
    <source>
        <dbReference type="Proteomes" id="UP001204562"/>
    </source>
</evidence>
<evidence type="ECO:0000256" key="1">
    <source>
        <dbReference type="SAM" id="Phobius"/>
    </source>
</evidence>
<dbReference type="PROSITE" id="PS50887">
    <property type="entry name" value="GGDEF"/>
    <property type="match status" value="1"/>
</dbReference>
<keyword evidence="1" id="KW-1133">Transmembrane helix</keyword>
<reference evidence="4" key="1">
    <citation type="submission" date="2022-06" db="EMBL/GenBank/DDBJ databases">
        <title>Isolation of gut microbiota from human fecal samples.</title>
        <authorList>
            <person name="Pamer E.G."/>
            <person name="Barat B."/>
            <person name="Waligurski E."/>
            <person name="Medina S."/>
            <person name="Paddock L."/>
            <person name="Mostad J."/>
        </authorList>
    </citation>
    <scope>NUCLEOTIDE SEQUENCE</scope>
    <source>
        <strain evidence="4">DFI.9.91</strain>
    </source>
</reference>
<dbReference type="SMART" id="SM00267">
    <property type="entry name" value="GGDEF"/>
    <property type="match status" value="1"/>
</dbReference>
<feature type="transmembrane region" description="Helical" evidence="1">
    <location>
        <begin position="383"/>
        <end position="407"/>
    </location>
</feature>
<dbReference type="InterPro" id="IPR050706">
    <property type="entry name" value="Cyclic-di-GMP_PDE-like"/>
</dbReference>
<dbReference type="Gene3D" id="3.30.70.270">
    <property type="match status" value="1"/>
</dbReference>
<gene>
    <name evidence="4" type="ORF">NE579_06135</name>
</gene>
<dbReference type="InterPro" id="IPR029787">
    <property type="entry name" value="Nucleotide_cyclase"/>
</dbReference>
<dbReference type="PROSITE" id="PS50883">
    <property type="entry name" value="EAL"/>
    <property type="match status" value="1"/>
</dbReference>
<dbReference type="AlphaFoldDB" id="A0AAW5JRL2"/>
<evidence type="ECO:0000259" key="3">
    <source>
        <dbReference type="PROSITE" id="PS50887"/>
    </source>
</evidence>
<dbReference type="InterPro" id="IPR035919">
    <property type="entry name" value="EAL_sf"/>
</dbReference>
<dbReference type="EMBL" id="JANFYS010000010">
    <property type="protein sequence ID" value="MCQ4770044.1"/>
    <property type="molecule type" value="Genomic_DNA"/>
</dbReference>
<dbReference type="SUPFAM" id="SSF55073">
    <property type="entry name" value="Nucleotide cyclase"/>
    <property type="match status" value="1"/>
</dbReference>
<dbReference type="RefSeq" id="WP_256303587.1">
    <property type="nucleotide sequence ID" value="NZ_JANFYS010000010.1"/>
</dbReference>
<dbReference type="PANTHER" id="PTHR33121">
    <property type="entry name" value="CYCLIC DI-GMP PHOSPHODIESTERASE PDEF"/>
    <property type="match status" value="1"/>
</dbReference>
<evidence type="ECO:0000313" key="4">
    <source>
        <dbReference type="EMBL" id="MCQ4770044.1"/>
    </source>
</evidence>
<dbReference type="InterPro" id="IPR043128">
    <property type="entry name" value="Rev_trsase/Diguanyl_cyclase"/>
</dbReference>
<name>A0AAW5JRL2_9FIRM</name>
<dbReference type="InterPro" id="IPR001633">
    <property type="entry name" value="EAL_dom"/>
</dbReference>
<dbReference type="GO" id="GO:0071111">
    <property type="term" value="F:cyclic-guanylate-specific phosphodiesterase activity"/>
    <property type="evidence" value="ECO:0007669"/>
    <property type="project" value="InterPro"/>
</dbReference>
<dbReference type="Pfam" id="PF00990">
    <property type="entry name" value="GGDEF"/>
    <property type="match status" value="1"/>
</dbReference>
<dbReference type="PANTHER" id="PTHR33121:SF70">
    <property type="entry name" value="SIGNALING PROTEIN YKOW"/>
    <property type="match status" value="1"/>
</dbReference>
<comment type="caution">
    <text evidence="4">The sequence shown here is derived from an EMBL/GenBank/DDBJ whole genome shotgun (WGS) entry which is preliminary data.</text>
</comment>
<dbReference type="Pfam" id="PF00563">
    <property type="entry name" value="EAL"/>
    <property type="match status" value="1"/>
</dbReference>
<keyword evidence="1" id="KW-0472">Membrane</keyword>
<dbReference type="CDD" id="cd01949">
    <property type="entry name" value="GGDEF"/>
    <property type="match status" value="1"/>
</dbReference>
<dbReference type="InterPro" id="IPR000160">
    <property type="entry name" value="GGDEF_dom"/>
</dbReference>